<sequence>MKITNLFRMSSDKGRACAFTGHRPQNLPFRFNENDDRCIALKQKLRDCIVQLIEQEGVRHFISGMAIGVDMYAAEIVLELKAEYPFITLEAAIPCETQAAKWSEPLRDRYYKIAELCDHETMLQKQYTSDCMQKRNQYMVNHADILLAVWDGSSSGTGSTVRYARTKNKAVWIIDPCSLELTRAG</sequence>
<dbReference type="RefSeq" id="WP_262394652.1">
    <property type="nucleotide sequence ID" value="NZ_JACRTD010000003.1"/>
</dbReference>
<dbReference type="AlphaFoldDB" id="A0A926EQT8"/>
<proteinExistence type="predicted"/>
<dbReference type="EMBL" id="JACRTD010000003">
    <property type="protein sequence ID" value="MBC8584839.1"/>
    <property type="molecule type" value="Genomic_DNA"/>
</dbReference>
<keyword evidence="2" id="KW-1185">Reference proteome</keyword>
<dbReference type="Gene3D" id="3.40.50.450">
    <property type="match status" value="1"/>
</dbReference>
<reference evidence="1" key="1">
    <citation type="submission" date="2020-08" db="EMBL/GenBank/DDBJ databases">
        <title>Genome public.</title>
        <authorList>
            <person name="Liu C."/>
            <person name="Sun Q."/>
        </authorList>
    </citation>
    <scope>NUCLEOTIDE SEQUENCE</scope>
    <source>
        <strain evidence="1">NSJ-64</strain>
    </source>
</reference>
<dbReference type="PANTHER" id="PTHR38440">
    <property type="entry name" value="UPF0398 PROTEIN YPSA"/>
    <property type="match status" value="1"/>
</dbReference>
<dbReference type="SUPFAM" id="SSF102405">
    <property type="entry name" value="MCP/YpsA-like"/>
    <property type="match status" value="1"/>
</dbReference>
<evidence type="ECO:0000313" key="1">
    <source>
        <dbReference type="EMBL" id="MBC8584839.1"/>
    </source>
</evidence>
<accession>A0A926EQT8</accession>
<organism evidence="1 2">
    <name type="scientific">Youxingia wuxianensis</name>
    <dbReference type="NCBI Taxonomy" id="2763678"/>
    <lineage>
        <taxon>Bacteria</taxon>
        <taxon>Bacillati</taxon>
        <taxon>Bacillota</taxon>
        <taxon>Clostridia</taxon>
        <taxon>Eubacteriales</taxon>
        <taxon>Oscillospiraceae</taxon>
        <taxon>Youxingia</taxon>
    </lineage>
</organism>
<dbReference type="InterPro" id="IPR010697">
    <property type="entry name" value="YspA"/>
</dbReference>
<protein>
    <submittedName>
        <fullName evidence="1">DUF1273 family protein</fullName>
    </submittedName>
</protein>
<dbReference type="Proteomes" id="UP000623678">
    <property type="component" value="Unassembled WGS sequence"/>
</dbReference>
<comment type="caution">
    <text evidence="1">The sequence shown here is derived from an EMBL/GenBank/DDBJ whole genome shotgun (WGS) entry which is preliminary data.</text>
</comment>
<gene>
    <name evidence="1" type="ORF">H8705_04505</name>
</gene>
<dbReference type="PANTHER" id="PTHR38440:SF1">
    <property type="entry name" value="UPF0398 PROTEIN SPR0331"/>
    <property type="match status" value="1"/>
</dbReference>
<name>A0A926EQT8_9FIRM</name>
<dbReference type="Pfam" id="PF06908">
    <property type="entry name" value="YpsA"/>
    <property type="match status" value="1"/>
</dbReference>
<evidence type="ECO:0000313" key="2">
    <source>
        <dbReference type="Proteomes" id="UP000623678"/>
    </source>
</evidence>